<dbReference type="Pfam" id="PF00453">
    <property type="entry name" value="Ribosomal_L20"/>
    <property type="match status" value="1"/>
</dbReference>
<dbReference type="HAMAP" id="MF_00382">
    <property type="entry name" value="Ribosomal_bL20"/>
    <property type="match status" value="1"/>
</dbReference>
<keyword evidence="10" id="KW-1185">Reference proteome</keyword>
<comment type="function">
    <text evidence="7 8">Binds directly to 23S ribosomal RNA and is necessary for the in vitro assembly process of the 50S ribosomal subunit. It is not involved in the protein synthesizing functions of that subunit.</text>
</comment>
<dbReference type="EMBL" id="CP065956">
    <property type="protein sequence ID" value="QSR87433.1"/>
    <property type="molecule type" value="Genomic_DNA"/>
</dbReference>
<dbReference type="CDD" id="cd07026">
    <property type="entry name" value="Ribosomal_L20"/>
    <property type="match status" value="1"/>
</dbReference>
<dbReference type="SUPFAM" id="SSF74731">
    <property type="entry name" value="Ribosomal protein L20"/>
    <property type="match status" value="1"/>
</dbReference>
<evidence type="ECO:0000313" key="10">
    <source>
        <dbReference type="Proteomes" id="UP000663088"/>
    </source>
</evidence>
<name>A0ABX7PXI3_9BACT</name>
<reference evidence="9 10" key="1">
    <citation type="submission" date="2020-12" db="EMBL/GenBank/DDBJ databases">
        <authorList>
            <person name="Awala S.I."/>
            <person name="Gwak J.-H."/>
            <person name="Kim S.-J."/>
            <person name="Rhee S.-K."/>
        </authorList>
    </citation>
    <scope>NUCLEOTIDE SEQUENCE [LARGE SCALE GENOMIC DNA]</scope>
    <source>
        <strain evidence="9 10">IT5</strain>
    </source>
</reference>
<keyword evidence="5 7" id="KW-0687">Ribonucleoprotein</keyword>
<gene>
    <name evidence="7 9" type="primary">rplT</name>
    <name evidence="9" type="ORF">EM20IM_03660</name>
</gene>
<sequence>MARVTNAPQSRKRRKRLLRDARGFRGRRSKLFRYAKDALYKARYWSYRDRKNRKREFRALWIQRINAACRKRGMTYSRFMEALRKAGIGVNRKMLAELAVRSQEDFDQIFKLAKEGNLAS</sequence>
<evidence type="ECO:0000256" key="5">
    <source>
        <dbReference type="ARBA" id="ARBA00023274"/>
    </source>
</evidence>
<protein>
    <recommendedName>
        <fullName evidence="6 7">Large ribosomal subunit protein bL20</fullName>
    </recommendedName>
</protein>
<keyword evidence="2 7" id="KW-0699">rRNA-binding</keyword>
<dbReference type="NCBIfam" id="TIGR01032">
    <property type="entry name" value="rplT_bact"/>
    <property type="match status" value="1"/>
</dbReference>
<evidence type="ECO:0000313" key="9">
    <source>
        <dbReference type="EMBL" id="QSR87433.1"/>
    </source>
</evidence>
<dbReference type="GO" id="GO:0005840">
    <property type="term" value="C:ribosome"/>
    <property type="evidence" value="ECO:0007669"/>
    <property type="project" value="UniProtKB-KW"/>
</dbReference>
<accession>A0ABX7PXI3</accession>
<keyword evidence="4 7" id="KW-0689">Ribosomal protein</keyword>
<evidence type="ECO:0000256" key="4">
    <source>
        <dbReference type="ARBA" id="ARBA00022980"/>
    </source>
</evidence>
<evidence type="ECO:0000256" key="8">
    <source>
        <dbReference type="RuleBase" id="RU000560"/>
    </source>
</evidence>
<proteinExistence type="inferred from homology"/>
<evidence type="ECO:0000256" key="1">
    <source>
        <dbReference type="ARBA" id="ARBA00007698"/>
    </source>
</evidence>
<dbReference type="InterPro" id="IPR049946">
    <property type="entry name" value="RIBOSOMAL_L20_CS"/>
</dbReference>
<dbReference type="PROSITE" id="PS00937">
    <property type="entry name" value="RIBOSOMAL_L20"/>
    <property type="match status" value="1"/>
</dbReference>
<dbReference type="Gene3D" id="6.10.160.10">
    <property type="match status" value="1"/>
</dbReference>
<evidence type="ECO:0000256" key="2">
    <source>
        <dbReference type="ARBA" id="ARBA00022730"/>
    </source>
</evidence>
<keyword evidence="3 7" id="KW-0694">RNA-binding</keyword>
<dbReference type="Proteomes" id="UP000663088">
    <property type="component" value="Chromosome"/>
</dbReference>
<comment type="similarity">
    <text evidence="1 7 8">Belongs to the bacterial ribosomal protein bL20 family.</text>
</comment>
<evidence type="ECO:0000256" key="3">
    <source>
        <dbReference type="ARBA" id="ARBA00022884"/>
    </source>
</evidence>
<evidence type="ECO:0000256" key="7">
    <source>
        <dbReference type="HAMAP-Rule" id="MF_00382"/>
    </source>
</evidence>
<dbReference type="PRINTS" id="PR00062">
    <property type="entry name" value="RIBOSOMALL20"/>
</dbReference>
<dbReference type="RefSeq" id="WP_206847880.1">
    <property type="nucleotide sequence ID" value="NZ_CP065956.1"/>
</dbReference>
<dbReference type="InterPro" id="IPR035566">
    <property type="entry name" value="Ribosomal_protein_bL20_C"/>
</dbReference>
<dbReference type="PANTHER" id="PTHR10986">
    <property type="entry name" value="39S RIBOSOMAL PROTEIN L20"/>
    <property type="match status" value="1"/>
</dbReference>
<evidence type="ECO:0000256" key="6">
    <source>
        <dbReference type="ARBA" id="ARBA00035172"/>
    </source>
</evidence>
<dbReference type="Gene3D" id="1.10.1900.20">
    <property type="entry name" value="Ribosomal protein L20"/>
    <property type="match status" value="1"/>
</dbReference>
<dbReference type="InterPro" id="IPR005813">
    <property type="entry name" value="Ribosomal_bL20"/>
</dbReference>
<organism evidence="9 10">
    <name type="scientific">Candidatus Methylacidiphilum infernorum</name>
    <dbReference type="NCBI Taxonomy" id="511746"/>
    <lineage>
        <taxon>Bacteria</taxon>
        <taxon>Pseudomonadati</taxon>
        <taxon>Verrucomicrobiota</taxon>
        <taxon>Methylacidiphilae</taxon>
        <taxon>Methylacidiphilales</taxon>
        <taxon>Methylacidiphilaceae</taxon>
        <taxon>Methylacidiphilum (ex Ratnadevi et al. 2023)</taxon>
    </lineage>
</organism>